<dbReference type="InterPro" id="IPR058074">
    <property type="entry name" value="Bacteriocin-like"/>
</dbReference>
<dbReference type="EMBL" id="JAVDQS010000011">
    <property type="protein sequence ID" value="MDR6406346.1"/>
    <property type="molecule type" value="Genomic_DNA"/>
</dbReference>
<comment type="caution">
    <text evidence="1">The sequence shown here is derived from an EMBL/GenBank/DDBJ whole genome shotgun (WGS) entry which is preliminary data.</text>
</comment>
<evidence type="ECO:0008006" key="3">
    <source>
        <dbReference type="Google" id="ProtNLM"/>
    </source>
</evidence>
<reference evidence="1 2" key="1">
    <citation type="submission" date="2023-07" db="EMBL/GenBank/DDBJ databases">
        <title>Sorghum-associated microbial communities from plants grown in Nebraska, USA.</title>
        <authorList>
            <person name="Schachtman D."/>
        </authorList>
    </citation>
    <scope>NUCLEOTIDE SEQUENCE [LARGE SCALE GENOMIC DNA]</scope>
    <source>
        <strain evidence="1 2">DS1709</strain>
    </source>
</reference>
<organism evidence="1 2">
    <name type="scientific">Chryseobacterium geocarposphaerae</name>
    <dbReference type="NCBI Taxonomy" id="1416776"/>
    <lineage>
        <taxon>Bacteria</taxon>
        <taxon>Pseudomonadati</taxon>
        <taxon>Bacteroidota</taxon>
        <taxon>Flavobacteriia</taxon>
        <taxon>Flavobacteriales</taxon>
        <taxon>Weeksellaceae</taxon>
        <taxon>Chryseobacterium group</taxon>
        <taxon>Chryseobacterium</taxon>
    </lineage>
</organism>
<dbReference type="NCBIfam" id="NF047798">
    <property type="entry name" value="leader_Chryseo"/>
    <property type="match status" value="1"/>
</dbReference>
<proteinExistence type="predicted"/>
<name>A0ABU1LI04_9FLAO</name>
<gene>
    <name evidence="1" type="ORF">J2781_003304</name>
</gene>
<accession>A0ABU1LI04</accession>
<evidence type="ECO:0000313" key="2">
    <source>
        <dbReference type="Proteomes" id="UP001184853"/>
    </source>
</evidence>
<keyword evidence="2" id="KW-1185">Reference proteome</keyword>
<sequence>MKNLKKLSRHELKTLKGGFKCEGISCDWYCSLPAGSRPVCLSPQTLVPICGGCNTSYI</sequence>
<dbReference type="Proteomes" id="UP001184853">
    <property type="component" value="Unassembled WGS sequence"/>
</dbReference>
<protein>
    <recommendedName>
        <fullName evidence="3">Bacteriocin-like protein</fullName>
    </recommendedName>
</protein>
<evidence type="ECO:0000313" key="1">
    <source>
        <dbReference type="EMBL" id="MDR6406346.1"/>
    </source>
</evidence>